<reference evidence="9 10" key="1">
    <citation type="journal article" date="2015" name="Genome Announc.">
        <title>Expanding the biotechnology potential of lactobacilli through comparative genomics of 213 strains and associated genera.</title>
        <authorList>
            <person name="Sun Z."/>
            <person name="Harris H.M."/>
            <person name="McCann A."/>
            <person name="Guo C."/>
            <person name="Argimon S."/>
            <person name="Zhang W."/>
            <person name="Yang X."/>
            <person name="Jeffery I.B."/>
            <person name="Cooney J.C."/>
            <person name="Kagawa T.F."/>
            <person name="Liu W."/>
            <person name="Song Y."/>
            <person name="Salvetti E."/>
            <person name="Wrobel A."/>
            <person name="Rasinkangas P."/>
            <person name="Parkhill J."/>
            <person name="Rea M.C."/>
            <person name="O'Sullivan O."/>
            <person name="Ritari J."/>
            <person name="Douillard F.P."/>
            <person name="Paul Ross R."/>
            <person name="Yang R."/>
            <person name="Briner A.E."/>
            <person name="Felis G.E."/>
            <person name="de Vos W.M."/>
            <person name="Barrangou R."/>
            <person name="Klaenhammer T.R."/>
            <person name="Caufield P.W."/>
            <person name="Cui Y."/>
            <person name="Zhang H."/>
            <person name="O'Toole P.W."/>
        </authorList>
    </citation>
    <scope>NUCLEOTIDE SEQUENCE [LARGE SCALE GENOMIC DNA]</scope>
    <source>
        <strain evidence="9 10">DSM 20444</strain>
    </source>
</reference>
<feature type="transmembrane region" description="Helical" evidence="7">
    <location>
        <begin position="337"/>
        <end position="355"/>
    </location>
</feature>
<dbReference type="SUPFAM" id="SSF103473">
    <property type="entry name" value="MFS general substrate transporter"/>
    <property type="match status" value="1"/>
</dbReference>
<evidence type="ECO:0000259" key="8">
    <source>
        <dbReference type="PROSITE" id="PS50850"/>
    </source>
</evidence>
<evidence type="ECO:0000313" key="10">
    <source>
        <dbReference type="Proteomes" id="UP000050898"/>
    </source>
</evidence>
<evidence type="ECO:0000313" key="9">
    <source>
        <dbReference type="EMBL" id="KRN11078.1"/>
    </source>
</evidence>
<dbReference type="AlphaFoldDB" id="A0A0R2E654"/>
<keyword evidence="4 7" id="KW-0812">Transmembrane</keyword>
<organism evidence="9 10">
    <name type="scientific">Liquorilactobacillus mali KCTC 3596 = DSM 20444</name>
    <dbReference type="NCBI Taxonomy" id="1046596"/>
    <lineage>
        <taxon>Bacteria</taxon>
        <taxon>Bacillati</taxon>
        <taxon>Bacillota</taxon>
        <taxon>Bacilli</taxon>
        <taxon>Lactobacillales</taxon>
        <taxon>Lactobacillaceae</taxon>
        <taxon>Liquorilactobacillus</taxon>
    </lineage>
</organism>
<feature type="transmembrane region" description="Helical" evidence="7">
    <location>
        <begin position="159"/>
        <end position="183"/>
    </location>
</feature>
<name>A0A0R2E654_9LACO</name>
<dbReference type="PROSITE" id="PS51257">
    <property type="entry name" value="PROKAR_LIPOPROTEIN"/>
    <property type="match status" value="1"/>
</dbReference>
<dbReference type="EMBL" id="AYYH01000004">
    <property type="protein sequence ID" value="KRN11078.1"/>
    <property type="molecule type" value="Genomic_DNA"/>
</dbReference>
<feature type="transmembrane region" description="Helical" evidence="7">
    <location>
        <begin position="102"/>
        <end position="123"/>
    </location>
</feature>
<evidence type="ECO:0000256" key="4">
    <source>
        <dbReference type="ARBA" id="ARBA00022692"/>
    </source>
</evidence>
<dbReference type="Pfam" id="PF07690">
    <property type="entry name" value="MFS_1"/>
    <property type="match status" value="1"/>
</dbReference>
<feature type="transmembrane region" description="Helical" evidence="7">
    <location>
        <begin position="361"/>
        <end position="380"/>
    </location>
</feature>
<gene>
    <name evidence="9" type="ORF">FD00_GL001567</name>
</gene>
<dbReference type="InterPro" id="IPR020846">
    <property type="entry name" value="MFS_dom"/>
</dbReference>
<keyword evidence="2" id="KW-0813">Transport</keyword>
<feature type="transmembrane region" description="Helical" evidence="7">
    <location>
        <begin position="42"/>
        <end position="64"/>
    </location>
</feature>
<feature type="transmembrane region" description="Helical" evidence="7">
    <location>
        <begin position="9"/>
        <end position="30"/>
    </location>
</feature>
<dbReference type="CDD" id="cd17324">
    <property type="entry name" value="MFS_NepI_like"/>
    <property type="match status" value="1"/>
</dbReference>
<dbReference type="PROSITE" id="PS50850">
    <property type="entry name" value="MFS"/>
    <property type="match status" value="1"/>
</dbReference>
<keyword evidence="10" id="KW-1185">Reference proteome</keyword>
<feature type="transmembrane region" description="Helical" evidence="7">
    <location>
        <begin position="242"/>
        <end position="260"/>
    </location>
</feature>
<dbReference type="GO" id="GO:0005886">
    <property type="term" value="C:plasma membrane"/>
    <property type="evidence" value="ECO:0007669"/>
    <property type="project" value="UniProtKB-SubCell"/>
</dbReference>
<keyword evidence="5 7" id="KW-1133">Transmembrane helix</keyword>
<dbReference type="PANTHER" id="PTHR43124">
    <property type="entry name" value="PURINE EFFLUX PUMP PBUE"/>
    <property type="match status" value="1"/>
</dbReference>
<keyword evidence="3" id="KW-1003">Cell membrane</keyword>
<sequence length="400" mass="44286">MRTFNFRAIILILIAFVLGCSEFIIVGILNDLAHQFNKPVTTVGYLVTIFAFVYAFSTPILTALIGKFRYFWSLFCFMIIFILSNLLSFIAPNYELLVVSRIMTALVSGIIVSLALTFANLIAPFEKRAWLVSWVFSGFSIASVFGVPLGTWISTTFNWRISFAVIAVVSIITLVLFTLSMPTTPIAKSSKILEQLSLVRDSRVWLGALLVMLSASGIYVFYTYLRPILTTELNFSTDSLSMLLFVFGLMSIISNRASGYLAENNGLLRMPLVYSCQVILFILMIFLPYVKWPGLLVILLLGTTMYLLNSPIQVHFFSVAEKDYPQSLVLSSSLNSIFFNFGISLGSATGGVLVASHGLSAIGPGASVFAILSIVIAILLNKEINRHNKMNINKFAEINN</sequence>
<evidence type="ECO:0000256" key="3">
    <source>
        <dbReference type="ARBA" id="ARBA00022475"/>
    </source>
</evidence>
<dbReference type="Proteomes" id="UP000050898">
    <property type="component" value="Unassembled WGS sequence"/>
</dbReference>
<dbReference type="InterPro" id="IPR011701">
    <property type="entry name" value="MFS"/>
</dbReference>
<keyword evidence="6 7" id="KW-0472">Membrane</keyword>
<dbReference type="PANTHER" id="PTHR43124:SF3">
    <property type="entry name" value="CHLORAMPHENICOL EFFLUX PUMP RV0191"/>
    <property type="match status" value="1"/>
</dbReference>
<dbReference type="InterPro" id="IPR050189">
    <property type="entry name" value="MFS_Efflux_Transporters"/>
</dbReference>
<dbReference type="Gene3D" id="1.20.1250.20">
    <property type="entry name" value="MFS general substrate transporter like domains"/>
    <property type="match status" value="2"/>
</dbReference>
<dbReference type="GO" id="GO:0022857">
    <property type="term" value="F:transmembrane transporter activity"/>
    <property type="evidence" value="ECO:0007669"/>
    <property type="project" value="InterPro"/>
</dbReference>
<feature type="transmembrane region" description="Helical" evidence="7">
    <location>
        <begin position="272"/>
        <end position="290"/>
    </location>
</feature>
<evidence type="ECO:0000256" key="6">
    <source>
        <dbReference type="ARBA" id="ARBA00023136"/>
    </source>
</evidence>
<evidence type="ECO:0000256" key="7">
    <source>
        <dbReference type="SAM" id="Phobius"/>
    </source>
</evidence>
<dbReference type="GeneID" id="98317303"/>
<dbReference type="PATRIC" id="fig|1046596.6.peg.1652"/>
<evidence type="ECO:0000256" key="2">
    <source>
        <dbReference type="ARBA" id="ARBA00022448"/>
    </source>
</evidence>
<comment type="subcellular location">
    <subcellularLocation>
        <location evidence="1">Cell membrane</location>
        <topology evidence="1">Multi-pass membrane protein</topology>
    </subcellularLocation>
</comment>
<feature type="transmembrane region" description="Helical" evidence="7">
    <location>
        <begin position="296"/>
        <end position="317"/>
    </location>
</feature>
<accession>A0A0R2E654</accession>
<feature type="transmembrane region" description="Helical" evidence="7">
    <location>
        <begin position="71"/>
        <end position="90"/>
    </location>
</feature>
<dbReference type="RefSeq" id="WP_010078090.1">
    <property type="nucleotide sequence ID" value="NZ_AYYH01000004.1"/>
</dbReference>
<feature type="transmembrane region" description="Helical" evidence="7">
    <location>
        <begin position="130"/>
        <end position="153"/>
    </location>
</feature>
<dbReference type="InterPro" id="IPR036259">
    <property type="entry name" value="MFS_trans_sf"/>
</dbReference>
<evidence type="ECO:0000256" key="5">
    <source>
        <dbReference type="ARBA" id="ARBA00022989"/>
    </source>
</evidence>
<evidence type="ECO:0000256" key="1">
    <source>
        <dbReference type="ARBA" id="ARBA00004651"/>
    </source>
</evidence>
<comment type="caution">
    <text evidence="9">The sequence shown here is derived from an EMBL/GenBank/DDBJ whole genome shotgun (WGS) entry which is preliminary data.</text>
</comment>
<dbReference type="OrthoDB" id="9788453at2"/>
<feature type="domain" description="Major facilitator superfamily (MFS) profile" evidence="8">
    <location>
        <begin position="7"/>
        <end position="385"/>
    </location>
</feature>
<proteinExistence type="predicted"/>
<feature type="transmembrane region" description="Helical" evidence="7">
    <location>
        <begin position="204"/>
        <end position="222"/>
    </location>
</feature>
<protein>
    <submittedName>
        <fullName evidence="9">Major facilitator superfamily protein</fullName>
    </submittedName>
</protein>